<keyword evidence="3" id="KW-1185">Reference proteome</keyword>
<dbReference type="GO" id="GO:0016020">
    <property type="term" value="C:membrane"/>
    <property type="evidence" value="ECO:0007669"/>
    <property type="project" value="InterPro"/>
</dbReference>
<organism evidence="2 3">
    <name type="scientific">Colletotrichum incanum</name>
    <name type="common">Soybean anthracnose fungus</name>
    <dbReference type="NCBI Taxonomy" id="1573173"/>
    <lineage>
        <taxon>Eukaryota</taxon>
        <taxon>Fungi</taxon>
        <taxon>Dikarya</taxon>
        <taxon>Ascomycota</taxon>
        <taxon>Pezizomycotina</taxon>
        <taxon>Sordariomycetes</taxon>
        <taxon>Hypocreomycetidae</taxon>
        <taxon>Glomerellales</taxon>
        <taxon>Glomerellaceae</taxon>
        <taxon>Colletotrichum</taxon>
        <taxon>Colletotrichum spaethianum species complex</taxon>
    </lineage>
</organism>
<dbReference type="UniPathway" id="UPA00378"/>
<evidence type="ECO:0000313" key="3">
    <source>
        <dbReference type="Proteomes" id="UP000076584"/>
    </source>
</evidence>
<protein>
    <submittedName>
        <fullName evidence="2">Glycosyl hydrolase family 47</fullName>
    </submittedName>
</protein>
<dbReference type="Pfam" id="PF01532">
    <property type="entry name" value="Glyco_hydro_47"/>
    <property type="match status" value="1"/>
</dbReference>
<evidence type="ECO:0000256" key="1">
    <source>
        <dbReference type="ARBA" id="ARBA00007658"/>
    </source>
</evidence>
<dbReference type="STRING" id="1573173.A0A166RQ94"/>
<dbReference type="Proteomes" id="UP000076584">
    <property type="component" value="Unassembled WGS sequence"/>
</dbReference>
<reference evidence="2 3" key="1">
    <citation type="submission" date="2015-06" db="EMBL/GenBank/DDBJ databases">
        <title>Survival trade-offs in plant roots during colonization by closely related pathogenic and mutualistic fungi.</title>
        <authorList>
            <person name="Hacquard S."/>
            <person name="Kracher B."/>
            <person name="Hiruma K."/>
            <person name="Weinman A."/>
            <person name="Muench P."/>
            <person name="Garrido Oter R."/>
            <person name="Ver Loren van Themaat E."/>
            <person name="Dallerey J.-F."/>
            <person name="Damm U."/>
            <person name="Henrissat B."/>
            <person name="Lespinet O."/>
            <person name="Thon M."/>
            <person name="Kemen E."/>
            <person name="McHardy A.C."/>
            <person name="Schulze-Lefert P."/>
            <person name="O'Connell R.J."/>
        </authorList>
    </citation>
    <scope>NUCLEOTIDE SEQUENCE [LARGE SCALE GENOMIC DNA]</scope>
    <source>
        <strain evidence="2 3">MAFF 238704</strain>
    </source>
</reference>
<dbReference type="InterPro" id="IPR001382">
    <property type="entry name" value="Glyco_hydro_47"/>
</dbReference>
<keyword evidence="2" id="KW-0378">Hydrolase</keyword>
<dbReference type="GO" id="GO:0036503">
    <property type="term" value="P:ERAD pathway"/>
    <property type="evidence" value="ECO:0007669"/>
    <property type="project" value="UniProtKB-ARBA"/>
</dbReference>
<dbReference type="EMBL" id="LFIW01002480">
    <property type="protein sequence ID" value="KZL69570.1"/>
    <property type="molecule type" value="Genomic_DNA"/>
</dbReference>
<dbReference type="GO" id="GO:0004571">
    <property type="term" value="F:mannosyl-oligosaccharide 1,2-alpha-mannosidase activity"/>
    <property type="evidence" value="ECO:0007669"/>
    <property type="project" value="InterPro"/>
</dbReference>
<gene>
    <name evidence="2" type="ORF">CI238_00692</name>
</gene>
<sequence length="93" mass="10354">MYKTIYEAAITPAIKHNLFRPMTPGSDDTLIAGQTHSRKSGSGTIRIELEPPDQHLVCFKGALMALGGKLFTHPDRFSLERNLVDGCVYTYRS</sequence>
<proteinExistence type="inferred from homology"/>
<comment type="caution">
    <text evidence="2">The sequence shown here is derived from an EMBL/GenBank/DDBJ whole genome shotgun (WGS) entry which is preliminary data.</text>
</comment>
<dbReference type="GO" id="GO:0005975">
    <property type="term" value="P:carbohydrate metabolic process"/>
    <property type="evidence" value="ECO:0007669"/>
    <property type="project" value="InterPro"/>
</dbReference>
<dbReference type="GO" id="GO:0005509">
    <property type="term" value="F:calcium ion binding"/>
    <property type="evidence" value="ECO:0007669"/>
    <property type="project" value="InterPro"/>
</dbReference>
<dbReference type="AlphaFoldDB" id="A0A166RQ94"/>
<comment type="similarity">
    <text evidence="1">Belongs to the glycosyl hydrolase 47 family.</text>
</comment>
<dbReference type="SUPFAM" id="SSF48225">
    <property type="entry name" value="Seven-hairpin glycosidases"/>
    <property type="match status" value="1"/>
</dbReference>
<evidence type="ECO:0000313" key="2">
    <source>
        <dbReference type="EMBL" id="KZL69570.1"/>
    </source>
</evidence>
<accession>A0A166RQ94</accession>
<name>A0A166RQ94_COLIC</name>
<dbReference type="Gene3D" id="1.50.10.10">
    <property type="match status" value="1"/>
</dbReference>
<dbReference type="InterPro" id="IPR012341">
    <property type="entry name" value="6hp_glycosidase-like_sf"/>
</dbReference>
<dbReference type="InterPro" id="IPR036026">
    <property type="entry name" value="Seven-hairpin_glycosidases"/>
</dbReference>